<evidence type="ECO:0000313" key="3">
    <source>
        <dbReference type="Proteomes" id="UP000826271"/>
    </source>
</evidence>
<dbReference type="Proteomes" id="UP000826271">
    <property type="component" value="Unassembled WGS sequence"/>
</dbReference>
<name>A0AAV6WSJ4_9LAMI</name>
<dbReference type="EMBL" id="WHWC01000011">
    <property type="protein sequence ID" value="KAG8373976.1"/>
    <property type="molecule type" value="Genomic_DNA"/>
</dbReference>
<dbReference type="AlphaFoldDB" id="A0AAV6WSJ4"/>
<accession>A0AAV6WSJ4</accession>
<organism evidence="2 3">
    <name type="scientific">Buddleja alternifolia</name>
    <dbReference type="NCBI Taxonomy" id="168488"/>
    <lineage>
        <taxon>Eukaryota</taxon>
        <taxon>Viridiplantae</taxon>
        <taxon>Streptophyta</taxon>
        <taxon>Embryophyta</taxon>
        <taxon>Tracheophyta</taxon>
        <taxon>Spermatophyta</taxon>
        <taxon>Magnoliopsida</taxon>
        <taxon>eudicotyledons</taxon>
        <taxon>Gunneridae</taxon>
        <taxon>Pentapetalae</taxon>
        <taxon>asterids</taxon>
        <taxon>lamiids</taxon>
        <taxon>Lamiales</taxon>
        <taxon>Scrophulariaceae</taxon>
        <taxon>Buddlejeae</taxon>
        <taxon>Buddleja</taxon>
    </lineage>
</organism>
<evidence type="ECO:0000256" key="1">
    <source>
        <dbReference type="SAM" id="MobiDB-lite"/>
    </source>
</evidence>
<protein>
    <submittedName>
        <fullName evidence="2">Uncharacterized protein</fullName>
    </submittedName>
</protein>
<comment type="caution">
    <text evidence="2">The sequence shown here is derived from an EMBL/GenBank/DDBJ whole genome shotgun (WGS) entry which is preliminary data.</text>
</comment>
<evidence type="ECO:0000313" key="2">
    <source>
        <dbReference type="EMBL" id="KAG8373976.1"/>
    </source>
</evidence>
<keyword evidence="3" id="KW-1185">Reference proteome</keyword>
<feature type="region of interest" description="Disordered" evidence="1">
    <location>
        <begin position="1"/>
        <end position="31"/>
    </location>
</feature>
<gene>
    <name evidence="2" type="ORF">BUALT_Bualt11G0082100</name>
</gene>
<sequence length="75" mass="8731">MEATKERKEQKDGELKQQQKKDDYKDDPMCKAREVIREAIISKTTDDQDDKNSANKAEDVLAYSRAVHHTDSYLE</sequence>
<proteinExistence type="predicted"/>
<reference evidence="2" key="1">
    <citation type="submission" date="2019-10" db="EMBL/GenBank/DDBJ databases">
        <authorList>
            <person name="Zhang R."/>
            <person name="Pan Y."/>
            <person name="Wang J."/>
            <person name="Ma R."/>
            <person name="Yu S."/>
        </authorList>
    </citation>
    <scope>NUCLEOTIDE SEQUENCE</scope>
    <source>
        <strain evidence="2">LA-IB0</strain>
        <tissue evidence="2">Leaf</tissue>
    </source>
</reference>